<dbReference type="SUPFAM" id="SSF55874">
    <property type="entry name" value="ATPase domain of HSP90 chaperone/DNA topoisomerase II/histidine kinase"/>
    <property type="match status" value="1"/>
</dbReference>
<evidence type="ECO:0000256" key="9">
    <source>
        <dbReference type="ARBA" id="ARBA00059827"/>
    </source>
</evidence>
<accession>A0A841J4G7</accession>
<dbReference type="InterPro" id="IPR001610">
    <property type="entry name" value="PAC"/>
</dbReference>
<evidence type="ECO:0000313" key="14">
    <source>
        <dbReference type="EMBL" id="MBB6125610.1"/>
    </source>
</evidence>
<dbReference type="NCBIfam" id="TIGR00229">
    <property type="entry name" value="sensory_box"/>
    <property type="match status" value="2"/>
</dbReference>
<dbReference type="SMART" id="SM00388">
    <property type="entry name" value="HisKA"/>
    <property type="match status" value="1"/>
</dbReference>
<dbReference type="SMART" id="SM00387">
    <property type="entry name" value="HATPase_c"/>
    <property type="match status" value="1"/>
</dbReference>
<evidence type="ECO:0000256" key="5">
    <source>
        <dbReference type="ARBA" id="ARBA00022741"/>
    </source>
</evidence>
<proteinExistence type="predicted"/>
<comment type="function">
    <text evidence="9">Putative oxygen sensor; modulates the activity of FixJ, a transcriptional activator of nitrogen fixation fixK gene. FixL probably acts as a kinase that phosphorylates FixJ.</text>
</comment>
<name>A0A841J4G7_9SPHN</name>
<dbReference type="PROSITE" id="PS50109">
    <property type="entry name" value="HIS_KIN"/>
    <property type="match status" value="1"/>
</dbReference>
<dbReference type="PANTHER" id="PTHR43065:SF10">
    <property type="entry name" value="PEROXIDE STRESS-ACTIVATED HISTIDINE KINASE MAK3"/>
    <property type="match status" value="1"/>
</dbReference>
<dbReference type="EMBL" id="JACIJP010000009">
    <property type="protein sequence ID" value="MBB6125610.1"/>
    <property type="molecule type" value="Genomic_DNA"/>
</dbReference>
<evidence type="ECO:0000256" key="2">
    <source>
        <dbReference type="ARBA" id="ARBA00012438"/>
    </source>
</evidence>
<dbReference type="InterPro" id="IPR000700">
    <property type="entry name" value="PAS-assoc_C"/>
</dbReference>
<keyword evidence="4 14" id="KW-0808">Transferase</keyword>
<dbReference type="InterPro" id="IPR003594">
    <property type="entry name" value="HATPase_dom"/>
</dbReference>
<evidence type="ECO:0000256" key="7">
    <source>
        <dbReference type="ARBA" id="ARBA00022840"/>
    </source>
</evidence>
<dbReference type="Gene3D" id="3.30.565.10">
    <property type="entry name" value="Histidine kinase-like ATPase, C-terminal domain"/>
    <property type="match status" value="1"/>
</dbReference>
<dbReference type="EC" id="2.7.13.3" evidence="2"/>
<feature type="domain" description="PAC" evidence="13">
    <location>
        <begin position="88"/>
        <end position="140"/>
    </location>
</feature>
<dbReference type="FunFam" id="3.30.450.20:FF:000060">
    <property type="entry name" value="Sensor protein FixL"/>
    <property type="match status" value="1"/>
</dbReference>
<dbReference type="InterPro" id="IPR036097">
    <property type="entry name" value="HisK_dim/P_sf"/>
</dbReference>
<evidence type="ECO:0000256" key="10">
    <source>
        <dbReference type="ARBA" id="ARBA00070616"/>
    </source>
</evidence>
<dbReference type="PROSITE" id="PS50112">
    <property type="entry name" value="PAS"/>
    <property type="match status" value="2"/>
</dbReference>
<feature type="domain" description="PAS" evidence="12">
    <location>
        <begin position="13"/>
        <end position="86"/>
    </location>
</feature>
<reference evidence="14 15" key="1">
    <citation type="submission" date="2020-08" db="EMBL/GenBank/DDBJ databases">
        <title>Genomic Encyclopedia of Type Strains, Phase IV (KMG-IV): sequencing the most valuable type-strain genomes for metagenomic binning, comparative biology and taxonomic classification.</title>
        <authorList>
            <person name="Goeker M."/>
        </authorList>
    </citation>
    <scope>NUCLEOTIDE SEQUENCE [LARGE SCALE GENOMIC DNA]</scope>
    <source>
        <strain evidence="14 15">DSM 102255</strain>
    </source>
</reference>
<keyword evidence="7" id="KW-0067">ATP-binding</keyword>
<dbReference type="SUPFAM" id="SSF47384">
    <property type="entry name" value="Homodimeric domain of signal transducing histidine kinase"/>
    <property type="match status" value="1"/>
</dbReference>
<dbReference type="GO" id="GO:0006355">
    <property type="term" value="P:regulation of DNA-templated transcription"/>
    <property type="evidence" value="ECO:0007669"/>
    <property type="project" value="InterPro"/>
</dbReference>
<feature type="domain" description="Histidine kinase" evidence="11">
    <location>
        <begin position="288"/>
        <end position="503"/>
    </location>
</feature>
<dbReference type="InterPro" id="IPR005467">
    <property type="entry name" value="His_kinase_dom"/>
</dbReference>
<evidence type="ECO:0000256" key="6">
    <source>
        <dbReference type="ARBA" id="ARBA00022777"/>
    </source>
</evidence>
<sequence>MTTKRPHATRPARSGVLEQFLDGADTYGFFVLDTSGYVTLWSAGFETMSGWIEKDVRGQHIAFLYPHDETEGGDPAEELSRALAAGKIEYEAWRVRRDGSEFLARTTLTALHDEFGAPMGFGGICRDITDEAATERAVQEREEHLQSILDTVPDAMIVIDEQGRITSFSAAAERLFGYTEQELLGQNVSCLMPSPDRDRHDGYLDHYHKTGERRIIGIGRIVAGQKRDGTTFPMELSVGEARAHGRQLFTGFIRDLTARERDDLRLKELQSELIHVSRLSAMGTMASTLAHELNQPLTAVANYLEACRDLLIDGSDNSIEIVREAMEEAAKEALRAGNIVRRLRDFVAHGETEKHIEDLPQLIENASALALVGSRERGVRAILKLDPAATPVLVDGVQIQQVLINLIRNAIEAMAGSAVRDLVVSTEMMSGGVILVSIADTGPGIAPGILPQLFEAFVSSKADGMGLGLSICRTIIEAHGGRIWAEAVPNGGTVFHFTLMQAQTEDDHVAQ</sequence>
<dbReference type="Proteomes" id="UP000552700">
    <property type="component" value="Unassembled WGS sequence"/>
</dbReference>
<dbReference type="SMART" id="SM00091">
    <property type="entry name" value="PAS"/>
    <property type="match status" value="2"/>
</dbReference>
<dbReference type="Pfam" id="PF13426">
    <property type="entry name" value="PAS_9"/>
    <property type="match status" value="1"/>
</dbReference>
<keyword evidence="5" id="KW-0547">Nucleotide-binding</keyword>
<comment type="catalytic activity">
    <reaction evidence="1">
        <text>ATP + protein L-histidine = ADP + protein N-phospho-L-histidine.</text>
        <dbReference type="EC" id="2.7.13.3"/>
    </reaction>
</comment>
<gene>
    <name evidence="14" type="ORF">FHS92_003374</name>
</gene>
<keyword evidence="15" id="KW-1185">Reference proteome</keyword>
<evidence type="ECO:0000259" key="12">
    <source>
        <dbReference type="PROSITE" id="PS50112"/>
    </source>
</evidence>
<keyword evidence="8" id="KW-0902">Two-component regulatory system</keyword>
<dbReference type="SMART" id="SM00086">
    <property type="entry name" value="PAC"/>
    <property type="match status" value="2"/>
</dbReference>
<dbReference type="InterPro" id="IPR004358">
    <property type="entry name" value="Sig_transdc_His_kin-like_C"/>
</dbReference>
<dbReference type="CDD" id="cd00082">
    <property type="entry name" value="HisKA"/>
    <property type="match status" value="1"/>
</dbReference>
<dbReference type="RefSeq" id="WP_184081822.1">
    <property type="nucleotide sequence ID" value="NZ_JACIJP010000009.1"/>
</dbReference>
<dbReference type="GO" id="GO:0005524">
    <property type="term" value="F:ATP binding"/>
    <property type="evidence" value="ECO:0007669"/>
    <property type="project" value="UniProtKB-KW"/>
</dbReference>
<evidence type="ECO:0000259" key="13">
    <source>
        <dbReference type="PROSITE" id="PS50113"/>
    </source>
</evidence>
<dbReference type="AlphaFoldDB" id="A0A841J4G7"/>
<evidence type="ECO:0000259" key="11">
    <source>
        <dbReference type="PROSITE" id="PS50109"/>
    </source>
</evidence>
<dbReference type="GO" id="GO:0000155">
    <property type="term" value="F:phosphorelay sensor kinase activity"/>
    <property type="evidence" value="ECO:0007669"/>
    <property type="project" value="InterPro"/>
</dbReference>
<dbReference type="PRINTS" id="PR00344">
    <property type="entry name" value="BCTRLSENSOR"/>
</dbReference>
<evidence type="ECO:0000256" key="3">
    <source>
        <dbReference type="ARBA" id="ARBA00022553"/>
    </source>
</evidence>
<dbReference type="InterPro" id="IPR013767">
    <property type="entry name" value="PAS_fold"/>
</dbReference>
<dbReference type="InterPro" id="IPR000014">
    <property type="entry name" value="PAS"/>
</dbReference>
<evidence type="ECO:0000256" key="4">
    <source>
        <dbReference type="ARBA" id="ARBA00022679"/>
    </source>
</evidence>
<keyword evidence="6 14" id="KW-0418">Kinase</keyword>
<dbReference type="PANTHER" id="PTHR43065">
    <property type="entry name" value="SENSOR HISTIDINE KINASE"/>
    <property type="match status" value="1"/>
</dbReference>
<feature type="domain" description="PAS" evidence="12">
    <location>
        <begin position="141"/>
        <end position="187"/>
    </location>
</feature>
<evidence type="ECO:0000256" key="8">
    <source>
        <dbReference type="ARBA" id="ARBA00023012"/>
    </source>
</evidence>
<dbReference type="Pfam" id="PF02518">
    <property type="entry name" value="HATPase_c"/>
    <property type="match status" value="1"/>
</dbReference>
<dbReference type="Gene3D" id="6.10.250.2580">
    <property type="match status" value="1"/>
</dbReference>
<dbReference type="Gene3D" id="3.30.450.20">
    <property type="entry name" value="PAS domain"/>
    <property type="match status" value="2"/>
</dbReference>
<keyword evidence="3" id="KW-0597">Phosphoprotein</keyword>
<protein>
    <recommendedName>
        <fullName evidence="10">Sensor protein FixL</fullName>
        <ecNumber evidence="2">2.7.13.3</ecNumber>
    </recommendedName>
</protein>
<organism evidence="14 15">
    <name type="scientific">Sphingobium subterraneum</name>
    <dbReference type="NCBI Taxonomy" id="627688"/>
    <lineage>
        <taxon>Bacteria</taxon>
        <taxon>Pseudomonadati</taxon>
        <taxon>Pseudomonadota</taxon>
        <taxon>Alphaproteobacteria</taxon>
        <taxon>Sphingomonadales</taxon>
        <taxon>Sphingomonadaceae</taxon>
        <taxon>Sphingobium</taxon>
    </lineage>
</organism>
<dbReference type="PROSITE" id="PS50113">
    <property type="entry name" value="PAC"/>
    <property type="match status" value="1"/>
</dbReference>
<dbReference type="SUPFAM" id="SSF55785">
    <property type="entry name" value="PYP-like sensor domain (PAS domain)"/>
    <property type="match status" value="2"/>
</dbReference>
<dbReference type="Pfam" id="PF00512">
    <property type="entry name" value="HisKA"/>
    <property type="match status" value="1"/>
</dbReference>
<dbReference type="InterPro" id="IPR035965">
    <property type="entry name" value="PAS-like_dom_sf"/>
</dbReference>
<evidence type="ECO:0000313" key="15">
    <source>
        <dbReference type="Proteomes" id="UP000552700"/>
    </source>
</evidence>
<evidence type="ECO:0000256" key="1">
    <source>
        <dbReference type="ARBA" id="ARBA00000085"/>
    </source>
</evidence>
<comment type="caution">
    <text evidence="14">The sequence shown here is derived from an EMBL/GenBank/DDBJ whole genome shotgun (WGS) entry which is preliminary data.</text>
</comment>
<dbReference type="InterPro" id="IPR036890">
    <property type="entry name" value="HATPase_C_sf"/>
</dbReference>
<dbReference type="InterPro" id="IPR003661">
    <property type="entry name" value="HisK_dim/P_dom"/>
</dbReference>
<dbReference type="CDD" id="cd00130">
    <property type="entry name" value="PAS"/>
    <property type="match status" value="2"/>
</dbReference>
<dbReference type="Pfam" id="PF00989">
    <property type="entry name" value="PAS"/>
    <property type="match status" value="1"/>
</dbReference>
<dbReference type="Gene3D" id="1.10.287.130">
    <property type="match status" value="1"/>
</dbReference>